<accession>A0A5C5Y4K0</accession>
<dbReference type="Proteomes" id="UP000317238">
    <property type="component" value="Unassembled WGS sequence"/>
</dbReference>
<name>A0A5C5Y4K0_9PLAN</name>
<reference evidence="2 3" key="1">
    <citation type="submission" date="2019-02" db="EMBL/GenBank/DDBJ databases">
        <title>Deep-cultivation of Planctomycetes and their phenomic and genomic characterization uncovers novel biology.</title>
        <authorList>
            <person name="Wiegand S."/>
            <person name="Jogler M."/>
            <person name="Boedeker C."/>
            <person name="Pinto D."/>
            <person name="Vollmers J."/>
            <person name="Rivas-Marin E."/>
            <person name="Kohn T."/>
            <person name="Peeters S.H."/>
            <person name="Heuer A."/>
            <person name="Rast P."/>
            <person name="Oberbeckmann S."/>
            <person name="Bunk B."/>
            <person name="Jeske O."/>
            <person name="Meyerdierks A."/>
            <person name="Storesund J.E."/>
            <person name="Kallscheuer N."/>
            <person name="Luecker S."/>
            <person name="Lage O.M."/>
            <person name="Pohl T."/>
            <person name="Merkel B.J."/>
            <person name="Hornburger P."/>
            <person name="Mueller R.-W."/>
            <person name="Bruemmer F."/>
            <person name="Labrenz M."/>
            <person name="Spormann A.M."/>
            <person name="Op Den Camp H."/>
            <person name="Overmann J."/>
            <person name="Amann R."/>
            <person name="Jetten M.S.M."/>
            <person name="Mascher T."/>
            <person name="Medema M.H."/>
            <person name="Devos D.P."/>
            <person name="Kaster A.-K."/>
            <person name="Ovreas L."/>
            <person name="Rohde M."/>
            <person name="Galperin M.Y."/>
            <person name="Jogler C."/>
        </authorList>
    </citation>
    <scope>NUCLEOTIDE SEQUENCE [LARGE SCALE GENOMIC DNA]</scope>
    <source>
        <strain evidence="2 3">Pan14r</strain>
    </source>
</reference>
<dbReference type="InterPro" id="IPR017703">
    <property type="entry name" value="YgfZ/GCV_T_CS"/>
</dbReference>
<proteinExistence type="predicted"/>
<dbReference type="NCBIfam" id="TIGR03317">
    <property type="entry name" value="ygfZ_signature"/>
    <property type="match status" value="1"/>
</dbReference>
<keyword evidence="3" id="KW-1185">Reference proteome</keyword>
<dbReference type="GO" id="GO:0016226">
    <property type="term" value="P:iron-sulfur cluster assembly"/>
    <property type="evidence" value="ECO:0007669"/>
    <property type="project" value="TreeGrafter"/>
</dbReference>
<evidence type="ECO:0000256" key="1">
    <source>
        <dbReference type="ARBA" id="ARBA00022946"/>
    </source>
</evidence>
<dbReference type="SUPFAM" id="SSF103025">
    <property type="entry name" value="Folate-binding domain"/>
    <property type="match status" value="1"/>
</dbReference>
<dbReference type="EMBL" id="SJPL01000001">
    <property type="protein sequence ID" value="TWT69779.1"/>
    <property type="molecule type" value="Genomic_DNA"/>
</dbReference>
<sequence>MIYVLNQPTIVDLCGADAGQILHNLTTADVRALTVGQGCESFITDVRGKTLHHVMVYRTDQGFRLVGPGGESAKDPQTSFCQRLVDHCDRYIIREDATPTIVEGDWRLWVADPESAAGLNDSWHDCSWLGPGSRMCWSTDDASVSLVGPVGDQAAFHWHRVIAGFPWYGIDLDDSNLPQEADRDSQTISFTKGCYLGQETVARLDALGQVQRKLVHWAIGPADDSPTPTSDGSEPLAVTVTSGTTLQAGEKKVARLTSLATLRPPEGVAESAVEKFRSMTQSISFPVAAVAMGFARRSHFDPGARAEGSDAAGLPIQGEVLAVPHE</sequence>
<protein>
    <submittedName>
        <fullName evidence="2">Putative global regulator</fullName>
    </submittedName>
</protein>
<evidence type="ECO:0000313" key="2">
    <source>
        <dbReference type="EMBL" id="TWT69779.1"/>
    </source>
</evidence>
<keyword evidence="1" id="KW-0809">Transit peptide</keyword>
<organism evidence="2 3">
    <name type="scientific">Crateriforma conspicua</name>
    <dbReference type="NCBI Taxonomy" id="2527996"/>
    <lineage>
        <taxon>Bacteria</taxon>
        <taxon>Pseudomonadati</taxon>
        <taxon>Planctomycetota</taxon>
        <taxon>Planctomycetia</taxon>
        <taxon>Planctomycetales</taxon>
        <taxon>Planctomycetaceae</taxon>
        <taxon>Crateriforma</taxon>
    </lineage>
</organism>
<dbReference type="PANTHER" id="PTHR22602:SF0">
    <property type="entry name" value="TRANSFERASE CAF17, MITOCHONDRIAL-RELATED"/>
    <property type="match status" value="1"/>
</dbReference>
<dbReference type="RefSeq" id="WP_146439033.1">
    <property type="nucleotide sequence ID" value="NZ_SJPL01000001.1"/>
</dbReference>
<dbReference type="Gene3D" id="3.30.1360.120">
    <property type="entry name" value="Probable tRNA modification gtpase trme, domain 1"/>
    <property type="match status" value="2"/>
</dbReference>
<dbReference type="InterPro" id="IPR045179">
    <property type="entry name" value="YgfZ/GcvT"/>
</dbReference>
<dbReference type="AlphaFoldDB" id="A0A5C5Y4K0"/>
<dbReference type="InterPro" id="IPR027266">
    <property type="entry name" value="TrmE/GcvT-like"/>
</dbReference>
<dbReference type="OrthoDB" id="9796287at2"/>
<comment type="caution">
    <text evidence="2">The sequence shown here is derived from an EMBL/GenBank/DDBJ whole genome shotgun (WGS) entry which is preliminary data.</text>
</comment>
<evidence type="ECO:0000313" key="3">
    <source>
        <dbReference type="Proteomes" id="UP000317238"/>
    </source>
</evidence>
<dbReference type="PANTHER" id="PTHR22602">
    <property type="entry name" value="TRANSFERASE CAF17, MITOCHONDRIAL-RELATED"/>
    <property type="match status" value="1"/>
</dbReference>
<gene>
    <name evidence="2" type="ORF">Pan14r_20710</name>
</gene>